<keyword evidence="19" id="KW-0594">Phospholipid biosynthesis</keyword>
<keyword evidence="6" id="KW-1003">Cell membrane</keyword>
<keyword evidence="20 21" id="KW-1208">Phospholipid metabolism</keyword>
<evidence type="ECO:0000313" key="22">
    <source>
        <dbReference type="EMBL" id="WOJ94112.1"/>
    </source>
</evidence>
<evidence type="ECO:0000256" key="10">
    <source>
        <dbReference type="ARBA" id="ARBA00022692"/>
    </source>
</evidence>
<dbReference type="RefSeq" id="WP_407348751.1">
    <property type="nucleotide sequence ID" value="NZ_CP136864.1"/>
</dbReference>
<feature type="transmembrane region" description="Helical" evidence="21">
    <location>
        <begin position="98"/>
        <end position="118"/>
    </location>
</feature>
<evidence type="ECO:0000256" key="11">
    <source>
        <dbReference type="ARBA" id="ARBA00022723"/>
    </source>
</evidence>
<evidence type="ECO:0000256" key="9">
    <source>
        <dbReference type="ARBA" id="ARBA00022679"/>
    </source>
</evidence>
<keyword evidence="13 21" id="KW-0418">Kinase</keyword>
<gene>
    <name evidence="22" type="ORF">R0135_02830</name>
</gene>
<keyword evidence="14 21" id="KW-0067">ATP-binding</keyword>
<keyword evidence="12 21" id="KW-0547">Nucleotide-binding</keyword>
<evidence type="ECO:0000256" key="16">
    <source>
        <dbReference type="ARBA" id="ARBA00022989"/>
    </source>
</evidence>
<evidence type="ECO:0000256" key="19">
    <source>
        <dbReference type="ARBA" id="ARBA00023209"/>
    </source>
</evidence>
<dbReference type="InterPro" id="IPR033718">
    <property type="entry name" value="DAGK_prok"/>
</dbReference>
<keyword evidence="17 21" id="KW-0443">Lipid metabolism</keyword>
<dbReference type="Pfam" id="PF01219">
    <property type="entry name" value="DAGK_prokar"/>
    <property type="match status" value="1"/>
</dbReference>
<comment type="catalytic activity">
    <reaction evidence="21">
        <text>a 1,2-diacyl-sn-glycerol + ATP = a 1,2-diacyl-sn-glycero-3-phosphate + ADP + H(+)</text>
        <dbReference type="Rhea" id="RHEA:10272"/>
        <dbReference type="ChEBI" id="CHEBI:15378"/>
        <dbReference type="ChEBI" id="CHEBI:17815"/>
        <dbReference type="ChEBI" id="CHEBI:30616"/>
        <dbReference type="ChEBI" id="CHEBI:58608"/>
        <dbReference type="ChEBI" id="CHEBI:456216"/>
        <dbReference type="EC" id="2.7.1.107"/>
    </reaction>
</comment>
<evidence type="ECO:0000256" key="14">
    <source>
        <dbReference type="ARBA" id="ARBA00022840"/>
    </source>
</evidence>
<dbReference type="CDD" id="cd14264">
    <property type="entry name" value="DAGK_IM"/>
    <property type="match status" value="1"/>
</dbReference>
<dbReference type="Gene3D" id="1.10.287.3610">
    <property type="match status" value="1"/>
</dbReference>
<evidence type="ECO:0000256" key="7">
    <source>
        <dbReference type="ARBA" id="ARBA00022516"/>
    </source>
</evidence>
<evidence type="ECO:0000256" key="5">
    <source>
        <dbReference type="ARBA" id="ARBA00017575"/>
    </source>
</evidence>
<dbReference type="EMBL" id="CP136864">
    <property type="protein sequence ID" value="WOJ94112.1"/>
    <property type="molecule type" value="Genomic_DNA"/>
</dbReference>
<feature type="transmembrane region" description="Helical" evidence="21">
    <location>
        <begin position="31"/>
        <end position="51"/>
    </location>
</feature>
<evidence type="ECO:0000256" key="13">
    <source>
        <dbReference type="ARBA" id="ARBA00022777"/>
    </source>
</evidence>
<evidence type="ECO:0000256" key="21">
    <source>
        <dbReference type="RuleBase" id="RU363065"/>
    </source>
</evidence>
<reference evidence="22 23" key="1">
    <citation type="submission" date="2023-10" db="EMBL/GenBank/DDBJ databases">
        <title>Two novel species belonging to the OM43/NOR5 clade.</title>
        <authorList>
            <person name="Park M."/>
        </authorList>
    </citation>
    <scope>NUCLEOTIDE SEQUENCE [LARGE SCALE GENOMIC DNA]</scope>
    <source>
        <strain evidence="22 23">IMCC43200</strain>
    </source>
</reference>
<keyword evidence="7" id="KW-0444">Lipid biosynthesis</keyword>
<accession>A0ABZ0I4Y3</accession>
<evidence type="ECO:0000313" key="23">
    <source>
        <dbReference type="Proteomes" id="UP001626537"/>
    </source>
</evidence>
<dbReference type="EC" id="2.7.1.107" evidence="4 21"/>
<keyword evidence="16 21" id="KW-1133">Transmembrane helix</keyword>
<evidence type="ECO:0000256" key="1">
    <source>
        <dbReference type="ARBA" id="ARBA00001946"/>
    </source>
</evidence>
<evidence type="ECO:0000256" key="8">
    <source>
        <dbReference type="ARBA" id="ARBA00022519"/>
    </source>
</evidence>
<comment type="caution">
    <text evidence="21">Lacks conserved residue(s) required for the propagation of feature annotation.</text>
</comment>
<dbReference type="InterPro" id="IPR036945">
    <property type="entry name" value="DAGK_sf"/>
</dbReference>
<comment type="cofactor">
    <cofactor evidence="1">
        <name>Mg(2+)</name>
        <dbReference type="ChEBI" id="CHEBI:18420"/>
    </cofactor>
</comment>
<dbReference type="PANTHER" id="PTHR34299">
    <property type="entry name" value="DIACYLGLYCEROL KINASE"/>
    <property type="match status" value="1"/>
</dbReference>
<keyword evidence="9 21" id="KW-0808">Transferase</keyword>
<protein>
    <recommendedName>
        <fullName evidence="5 21">Diacylglycerol kinase</fullName>
        <ecNumber evidence="4 21">2.7.1.107</ecNumber>
    </recommendedName>
</protein>
<comment type="subcellular location">
    <subcellularLocation>
        <location evidence="2 21">Cell inner membrane</location>
        <topology evidence="2 21">Multi-pass membrane protein</topology>
    </subcellularLocation>
</comment>
<dbReference type="InterPro" id="IPR000829">
    <property type="entry name" value="DAGK"/>
</dbReference>
<keyword evidence="15" id="KW-0460">Magnesium</keyword>
<keyword evidence="23" id="KW-1185">Reference proteome</keyword>
<keyword evidence="11" id="KW-0479">Metal-binding</keyword>
<evidence type="ECO:0000256" key="6">
    <source>
        <dbReference type="ARBA" id="ARBA00022475"/>
    </source>
</evidence>
<evidence type="ECO:0000256" key="15">
    <source>
        <dbReference type="ARBA" id="ARBA00022842"/>
    </source>
</evidence>
<evidence type="ECO:0000256" key="4">
    <source>
        <dbReference type="ARBA" id="ARBA00012133"/>
    </source>
</evidence>
<name>A0ABZ0I4Y3_9GAMM</name>
<dbReference type="Proteomes" id="UP001626537">
    <property type="component" value="Chromosome"/>
</dbReference>
<proteinExistence type="inferred from homology"/>
<comment type="function">
    <text evidence="21">Catalyzes the ATP-dependent phosphorylation of sn-l,2-diacylglycerol (DAG) to phosphatidic acid. Involved in the recycling of diacylglycerol produced as a by-product during membrane-derived oligosaccharide (MDO) biosynthesis.</text>
</comment>
<evidence type="ECO:0000256" key="17">
    <source>
        <dbReference type="ARBA" id="ARBA00023098"/>
    </source>
</evidence>
<organism evidence="22 23">
    <name type="scientific">Congregibacter variabilis</name>
    <dbReference type="NCBI Taxonomy" id="3081200"/>
    <lineage>
        <taxon>Bacteria</taxon>
        <taxon>Pseudomonadati</taxon>
        <taxon>Pseudomonadota</taxon>
        <taxon>Gammaproteobacteria</taxon>
        <taxon>Cellvibrionales</taxon>
        <taxon>Halieaceae</taxon>
        <taxon>Congregibacter</taxon>
    </lineage>
</organism>
<evidence type="ECO:0000256" key="3">
    <source>
        <dbReference type="ARBA" id="ARBA00005967"/>
    </source>
</evidence>
<dbReference type="PANTHER" id="PTHR34299:SF1">
    <property type="entry name" value="DIACYLGLYCEROL KINASE"/>
    <property type="match status" value="1"/>
</dbReference>
<keyword evidence="10 21" id="KW-0812">Transmembrane</keyword>
<evidence type="ECO:0000256" key="2">
    <source>
        <dbReference type="ARBA" id="ARBA00004429"/>
    </source>
</evidence>
<keyword evidence="8 21" id="KW-0997">Cell inner membrane</keyword>
<sequence length="125" mass="13570">MNKPNGKGPGRILKAALCTYKGFGAALRHEAAFRQELFLVTVLCPLAFYIAETGTQLLMLLLSLILLLLTELVNSALEALADAISLEHNELLGRAKDMGSAAVFLAMLFTTLVFGDAIHRCFFAQ</sequence>
<dbReference type="GO" id="GO:0004143">
    <property type="term" value="F:ATP-dependent diacylglycerol kinase activity"/>
    <property type="evidence" value="ECO:0007669"/>
    <property type="project" value="UniProtKB-EC"/>
</dbReference>
<keyword evidence="18 21" id="KW-0472">Membrane</keyword>
<evidence type="ECO:0000256" key="18">
    <source>
        <dbReference type="ARBA" id="ARBA00023136"/>
    </source>
</evidence>
<evidence type="ECO:0000256" key="12">
    <source>
        <dbReference type="ARBA" id="ARBA00022741"/>
    </source>
</evidence>
<evidence type="ECO:0000256" key="20">
    <source>
        <dbReference type="ARBA" id="ARBA00023264"/>
    </source>
</evidence>
<comment type="similarity">
    <text evidence="3 21">Belongs to the bacterial diacylglycerol kinase family.</text>
</comment>